<dbReference type="PANTHER" id="PTHR48094:SF12">
    <property type="entry name" value="PARKINSON DISEASE PROTEIN 7 HOMOLOG"/>
    <property type="match status" value="1"/>
</dbReference>
<keyword evidence="1" id="KW-0732">Signal</keyword>
<feature type="chain" id="PRO_5006616459" evidence="1">
    <location>
        <begin position="21"/>
        <end position="193"/>
    </location>
</feature>
<dbReference type="GO" id="GO:0016798">
    <property type="term" value="F:hydrolase activity, acting on glycosyl bonds"/>
    <property type="evidence" value="ECO:0007669"/>
    <property type="project" value="UniProtKB-KW"/>
</dbReference>
<keyword evidence="4" id="KW-1185">Reference proteome</keyword>
<organism evidence="3 4">
    <name type="scientific">Thermosulfidibacter takaii (strain DSM 17441 / JCM 13301 / NBRC 103674 / ABI70S6)</name>
    <dbReference type="NCBI Taxonomy" id="1298851"/>
    <lineage>
        <taxon>Bacteria</taxon>
        <taxon>Pseudomonadati</taxon>
        <taxon>Thermosulfidibacterota</taxon>
        <taxon>Thermosulfidibacteria</taxon>
        <taxon>Thermosulfidibacterales</taxon>
        <taxon>Thermosulfidibacteraceae</taxon>
    </lineage>
</organism>
<reference evidence="4" key="1">
    <citation type="journal article" date="2018" name="Science">
        <title>A primordial and reversible TCA cycle in a facultatively chemolithoautotrophic thermophile.</title>
        <authorList>
            <person name="Nunoura T."/>
            <person name="Chikaraishi Y."/>
            <person name="Izaki R."/>
            <person name="Suwa T."/>
            <person name="Sato T."/>
            <person name="Harada T."/>
            <person name="Mori K."/>
            <person name="Kato Y."/>
            <person name="Miyazaki M."/>
            <person name="Shimamura S."/>
            <person name="Yanagawa K."/>
            <person name="Shuto A."/>
            <person name="Ohkouchi N."/>
            <person name="Fujita N."/>
            <person name="Takaki Y."/>
            <person name="Atomi H."/>
            <person name="Takai K."/>
        </authorList>
    </citation>
    <scope>NUCLEOTIDE SEQUENCE [LARGE SCALE GENOMIC DNA]</scope>
    <source>
        <strain evidence="4">DSM 17441 / JCM 13301 / NBRC 103674 / ABI70S6</strain>
    </source>
</reference>
<gene>
    <name evidence="3" type="primary">pfpI</name>
    <name evidence="3" type="ORF">TST_1709</name>
</gene>
<feature type="signal peptide" evidence="1">
    <location>
        <begin position="1"/>
        <end position="20"/>
    </location>
</feature>
<evidence type="ECO:0000256" key="1">
    <source>
        <dbReference type="SAM" id="SignalP"/>
    </source>
</evidence>
<accession>A0A0S3QVY3</accession>
<dbReference type="InterPro" id="IPR002818">
    <property type="entry name" value="DJ-1/PfpI"/>
</dbReference>
<dbReference type="Proteomes" id="UP000063234">
    <property type="component" value="Chromosome"/>
</dbReference>
<dbReference type="Pfam" id="PF01965">
    <property type="entry name" value="DJ-1_PfpI"/>
    <property type="match status" value="1"/>
</dbReference>
<protein>
    <submittedName>
        <fullName evidence="3">Protease I</fullName>
        <ecNumber evidence="3">3.2.-.-</ecNumber>
    </submittedName>
</protein>
<dbReference type="KEGG" id="ttk:TST_1709"/>
<proteinExistence type="predicted"/>
<dbReference type="STRING" id="1298851.TST_1709"/>
<dbReference type="AlphaFoldDB" id="A0A0S3QVY3"/>
<dbReference type="SUPFAM" id="SSF52317">
    <property type="entry name" value="Class I glutamine amidotransferase-like"/>
    <property type="match status" value="1"/>
</dbReference>
<dbReference type="CDD" id="cd03135">
    <property type="entry name" value="GATase1_DJ-1"/>
    <property type="match status" value="1"/>
</dbReference>
<name>A0A0S3QVY3_THET7</name>
<evidence type="ECO:0000313" key="3">
    <source>
        <dbReference type="EMBL" id="BAT72493.1"/>
    </source>
</evidence>
<sequence>MKRFVVFLLFLLCATSFSFASGVHKKVLMIIAHENFRDEELFVTKRVLEACGAKVDVVSNEKGVAKGMLGATFNVKHRYDEVNWDQYQVVVLVGGSGATVFWQDTTLQDLLRKAYNKGKIVAAICLSPVTLAKAGILKGRKATCWIGASRLLREHGVIYTGNPVEVYGRVVTAAGPFAAEEFGRVICKLLGYK</sequence>
<dbReference type="RefSeq" id="WP_068550659.1">
    <property type="nucleotide sequence ID" value="NZ_AP013035.1"/>
</dbReference>
<evidence type="ECO:0000313" key="4">
    <source>
        <dbReference type="Proteomes" id="UP000063234"/>
    </source>
</evidence>
<dbReference type="PATRIC" id="fig|1298851.3.peg.1788"/>
<dbReference type="PANTHER" id="PTHR48094">
    <property type="entry name" value="PROTEIN/NUCLEIC ACID DEGLYCASE DJ-1-RELATED"/>
    <property type="match status" value="1"/>
</dbReference>
<dbReference type="OrthoDB" id="9800516at2"/>
<dbReference type="GO" id="GO:0006508">
    <property type="term" value="P:proteolysis"/>
    <property type="evidence" value="ECO:0007669"/>
    <property type="project" value="UniProtKB-KW"/>
</dbReference>
<dbReference type="Gene3D" id="3.40.50.880">
    <property type="match status" value="1"/>
</dbReference>
<keyword evidence="3" id="KW-0378">Hydrolase</keyword>
<keyword evidence="3" id="KW-0645">Protease</keyword>
<dbReference type="InterPro" id="IPR029062">
    <property type="entry name" value="Class_I_gatase-like"/>
</dbReference>
<dbReference type="GO" id="GO:0008233">
    <property type="term" value="F:peptidase activity"/>
    <property type="evidence" value="ECO:0007669"/>
    <property type="project" value="UniProtKB-KW"/>
</dbReference>
<feature type="domain" description="DJ-1/PfpI" evidence="2">
    <location>
        <begin position="25"/>
        <end position="188"/>
    </location>
</feature>
<evidence type="ECO:0000259" key="2">
    <source>
        <dbReference type="Pfam" id="PF01965"/>
    </source>
</evidence>
<dbReference type="InterPro" id="IPR050325">
    <property type="entry name" value="Prot/Nucl_acid_deglycase"/>
</dbReference>
<dbReference type="GO" id="GO:0005737">
    <property type="term" value="C:cytoplasm"/>
    <property type="evidence" value="ECO:0007669"/>
    <property type="project" value="TreeGrafter"/>
</dbReference>
<dbReference type="EMBL" id="AP013035">
    <property type="protein sequence ID" value="BAT72493.1"/>
    <property type="molecule type" value="Genomic_DNA"/>
</dbReference>
<dbReference type="EC" id="3.2.-.-" evidence="3"/>
<keyword evidence="3" id="KW-0326">Glycosidase</keyword>